<dbReference type="Gene3D" id="3.30.460.10">
    <property type="entry name" value="Beta Polymerase, domain 2"/>
    <property type="match status" value="1"/>
</dbReference>
<dbReference type="Proteomes" id="UP000187172">
    <property type="component" value="Unassembled WGS sequence"/>
</dbReference>
<keyword evidence="2" id="KW-1185">Reference proteome</keyword>
<evidence type="ECO:0000313" key="1">
    <source>
        <dbReference type="EMBL" id="OMF57191.1"/>
    </source>
</evidence>
<name>A0A1R1EZH2_9BACL</name>
<accession>A0A1R1EZH2</accession>
<dbReference type="SUPFAM" id="SSF81301">
    <property type="entry name" value="Nucleotidyltransferase"/>
    <property type="match status" value="1"/>
</dbReference>
<dbReference type="EMBL" id="MRTP01000001">
    <property type="protein sequence ID" value="OMF57191.1"/>
    <property type="molecule type" value="Genomic_DNA"/>
</dbReference>
<dbReference type="RefSeq" id="WP_076164672.1">
    <property type="nucleotide sequence ID" value="NZ_MRTP01000001.1"/>
</dbReference>
<sequence>MKLPLHDRFIKQAIEHVSKDQRFMGLLAGGSMMYGEMDEYSDLDLIIVYDDAFQKEIMEQRIPFAERLGHLLSAFTGEHVGEPRLLICLYGPAPLHVDLKFVHLEELESRIENPLILWERGSGISTILHNTSASFPSPQPQWIEDRFWVWVHYCAAKLGRGELFEVIDTITFMRNTVLGPLVLIHNGHSPRGVRKLEKYALKEMEELQGTVPIHSFESCYHALKNTIKMYQRLRQGSDIVPRNEAERVSIEFLDGIYSENSNGSSFNERKL</sequence>
<dbReference type="Gene3D" id="1.20.120.330">
    <property type="entry name" value="Nucleotidyltransferases domain 2"/>
    <property type="match status" value="1"/>
</dbReference>
<comment type="caution">
    <text evidence="1">The sequence shown here is derived from an EMBL/GenBank/DDBJ whole genome shotgun (WGS) entry which is preliminary data.</text>
</comment>
<gene>
    <name evidence="1" type="ORF">BK138_00740</name>
</gene>
<dbReference type="AlphaFoldDB" id="A0A1R1EZH2"/>
<protein>
    <submittedName>
        <fullName evidence="1">Oxalate:formate antiporter</fullName>
    </submittedName>
</protein>
<organism evidence="1 2">
    <name type="scientific">Paenibacillus rhizosphaerae</name>
    <dbReference type="NCBI Taxonomy" id="297318"/>
    <lineage>
        <taxon>Bacteria</taxon>
        <taxon>Bacillati</taxon>
        <taxon>Bacillota</taxon>
        <taxon>Bacilli</taxon>
        <taxon>Bacillales</taxon>
        <taxon>Paenibacillaceae</taxon>
        <taxon>Paenibacillus</taxon>
    </lineage>
</organism>
<proteinExistence type="predicted"/>
<dbReference type="STRING" id="297318.BK138_00740"/>
<evidence type="ECO:0000313" key="2">
    <source>
        <dbReference type="Proteomes" id="UP000187172"/>
    </source>
</evidence>
<reference evidence="1 2" key="1">
    <citation type="submission" date="2016-11" db="EMBL/GenBank/DDBJ databases">
        <title>Paenibacillus species isolates.</title>
        <authorList>
            <person name="Beno S.M."/>
        </authorList>
    </citation>
    <scope>NUCLEOTIDE SEQUENCE [LARGE SCALE GENOMIC DNA]</scope>
    <source>
        <strain evidence="1 2">FSL R5-0378</strain>
    </source>
</reference>
<dbReference type="InterPro" id="IPR043519">
    <property type="entry name" value="NT_sf"/>
</dbReference>